<proteinExistence type="predicted"/>
<gene>
    <name evidence="1" type="ORF">LC20004_03625</name>
</gene>
<sequence length="97" mass="11496">MTSPLASLTTKHKDWIFNVYDYHGQLIGVVEDTNYLQLFEMTQYFPTPTDYFNWRFSIYRPTPVLDVYGKPCYNNEYLNFLFSVSAKTGLTVINQRF</sequence>
<accession>A0A2D1KLN7</accession>
<dbReference type="KEGG" id="lcy:LC20004_03625"/>
<protein>
    <submittedName>
        <fullName evidence="1">Uncharacterized protein</fullName>
    </submittedName>
</protein>
<evidence type="ECO:0000313" key="2">
    <source>
        <dbReference type="Proteomes" id="UP000223559"/>
    </source>
</evidence>
<dbReference type="RefSeq" id="WP_010013541.1">
    <property type="nucleotide sequence ID" value="NZ_AEOS01000168.1"/>
</dbReference>
<dbReference type="Proteomes" id="UP000223559">
    <property type="component" value="Chromosome"/>
</dbReference>
<dbReference type="OrthoDB" id="2292651at2"/>
<keyword evidence="2" id="KW-1185">Reference proteome</keyword>
<organism evidence="1 2">
    <name type="scientific">Loigolactobacillus coryniformis subsp. torquens DSM 20004 = KCTC 3535</name>
    <dbReference type="NCBI Taxonomy" id="1423822"/>
    <lineage>
        <taxon>Bacteria</taxon>
        <taxon>Bacillati</taxon>
        <taxon>Bacillota</taxon>
        <taxon>Bacilli</taxon>
        <taxon>Lactobacillales</taxon>
        <taxon>Lactobacillaceae</taxon>
        <taxon>Loigolactobacillus</taxon>
    </lineage>
</organism>
<reference evidence="1 2" key="1">
    <citation type="submission" date="2016-10" db="EMBL/GenBank/DDBJ databases">
        <title>The whole genome sequencing and assembly of L. cotyniformis subsp. torquens DSM 20004 strain.</title>
        <authorList>
            <person name="Park M.-K."/>
            <person name="Lee Y.-J."/>
            <person name="Yi H."/>
            <person name="Bahn Y.-S."/>
            <person name="Kim J.F."/>
            <person name="Lee D.-W."/>
        </authorList>
    </citation>
    <scope>NUCLEOTIDE SEQUENCE [LARGE SCALE GENOMIC DNA]</scope>
    <source>
        <strain evidence="1 2">DSM 20004</strain>
    </source>
</reference>
<dbReference type="AlphaFoldDB" id="A0A2D1KLN7"/>
<name>A0A2D1KLN7_9LACO</name>
<evidence type="ECO:0000313" key="1">
    <source>
        <dbReference type="EMBL" id="ATO43047.1"/>
    </source>
</evidence>
<dbReference type="EMBL" id="CP017697">
    <property type="protein sequence ID" value="ATO43047.1"/>
    <property type="molecule type" value="Genomic_DNA"/>
</dbReference>